<name>A0A1H8S4P8_9HYPH</name>
<evidence type="ECO:0000313" key="2">
    <source>
        <dbReference type="EMBL" id="SEO73384.1"/>
    </source>
</evidence>
<dbReference type="Proteomes" id="UP000198939">
    <property type="component" value="Unassembled WGS sequence"/>
</dbReference>
<evidence type="ECO:0000313" key="1">
    <source>
        <dbReference type="EMBL" id="SEI10602.1"/>
    </source>
</evidence>
<reference evidence="1" key="3">
    <citation type="submission" date="2016-10" db="EMBL/GenBank/DDBJ databases">
        <authorList>
            <person name="de Groot N.N."/>
        </authorList>
    </citation>
    <scope>NUCLEOTIDE SEQUENCE [LARGE SCALE GENOMIC DNA]</scope>
    <source>
        <strain evidence="1">CCBAU85039</strain>
    </source>
</reference>
<dbReference type="EMBL" id="FNXB01000029">
    <property type="protein sequence ID" value="SEI10602.1"/>
    <property type="molecule type" value="Genomic_DNA"/>
</dbReference>
<keyword evidence="4" id="KW-1185">Reference proteome</keyword>
<dbReference type="AlphaFoldDB" id="A0A1H8S4P8"/>
<protein>
    <submittedName>
        <fullName evidence="1">Uncharacterized protein</fullName>
    </submittedName>
</protein>
<sequence length="34" mass="4078">MDYDLELAIIQRFDTHYDLRAQPSAFVESFLDRT</sequence>
<dbReference type="EMBL" id="FOCV01000023">
    <property type="protein sequence ID" value="SEO73384.1"/>
    <property type="molecule type" value="Genomic_DNA"/>
</dbReference>
<reference evidence="2 4" key="2">
    <citation type="submission" date="2016-10" db="EMBL/GenBank/DDBJ databases">
        <authorList>
            <person name="Varghese N."/>
            <person name="Submissions S."/>
        </authorList>
    </citation>
    <scope>NUCLEOTIDE SEQUENCE [LARGE SCALE GENOMIC DNA]</scope>
    <source>
        <strain evidence="2 4">CGMCC 1.7071</strain>
    </source>
</reference>
<proteinExistence type="predicted"/>
<evidence type="ECO:0000313" key="4">
    <source>
        <dbReference type="Proteomes" id="UP000198939"/>
    </source>
</evidence>
<gene>
    <name evidence="1" type="ORF">RTCCBAU85039_4570</name>
    <name evidence="2" type="ORF">SAMN05216228_102353</name>
</gene>
<reference evidence="3" key="1">
    <citation type="submission" date="2016-10" db="EMBL/GenBank/DDBJ databases">
        <authorList>
            <person name="Wibberg D."/>
        </authorList>
    </citation>
    <scope>NUCLEOTIDE SEQUENCE [LARGE SCALE GENOMIC DNA]</scope>
</reference>
<dbReference type="Proteomes" id="UP000183063">
    <property type="component" value="Unassembled WGS sequence"/>
</dbReference>
<evidence type="ECO:0000313" key="3">
    <source>
        <dbReference type="Proteomes" id="UP000183063"/>
    </source>
</evidence>
<accession>A0A1H8S4P8</accession>
<organism evidence="1 3">
    <name type="scientific">Rhizobium tibeticum</name>
    <dbReference type="NCBI Taxonomy" id="501024"/>
    <lineage>
        <taxon>Bacteria</taxon>
        <taxon>Pseudomonadati</taxon>
        <taxon>Pseudomonadota</taxon>
        <taxon>Alphaproteobacteria</taxon>
        <taxon>Hyphomicrobiales</taxon>
        <taxon>Rhizobiaceae</taxon>
        <taxon>Rhizobium/Agrobacterium group</taxon>
        <taxon>Rhizobium</taxon>
    </lineage>
</organism>